<feature type="transmembrane region" description="Helical" evidence="1">
    <location>
        <begin position="79"/>
        <end position="101"/>
    </location>
</feature>
<evidence type="ECO:0000313" key="3">
    <source>
        <dbReference type="Proteomes" id="UP000189055"/>
    </source>
</evidence>
<proteinExistence type="predicted"/>
<dbReference type="RefSeq" id="WP_077929667.1">
    <property type="nucleotide sequence ID" value="NZ_CP014687.1"/>
</dbReference>
<name>A0A1U9LBH7_9PROT</name>
<reference evidence="2 3" key="1">
    <citation type="submission" date="2016-03" db="EMBL/GenBank/DDBJ databases">
        <title>Acetic acid bacteria sequencing.</title>
        <authorList>
            <person name="Brandt J."/>
            <person name="Jakob F."/>
            <person name="Vogel R.F."/>
        </authorList>
    </citation>
    <scope>NUCLEOTIDE SEQUENCE [LARGE SCALE GENOMIC DNA]</scope>
    <source>
        <strain evidence="2 3">TMW2.1084</strain>
    </source>
</reference>
<gene>
    <name evidence="2" type="ORF">A0U91_00170</name>
</gene>
<keyword evidence="1" id="KW-0472">Membrane</keyword>
<evidence type="ECO:0000313" key="2">
    <source>
        <dbReference type="EMBL" id="AQT03717.1"/>
    </source>
</evidence>
<organism evidence="2 3">
    <name type="scientific">Acetobacter persici</name>
    <dbReference type="NCBI Taxonomy" id="1076596"/>
    <lineage>
        <taxon>Bacteria</taxon>
        <taxon>Pseudomonadati</taxon>
        <taxon>Pseudomonadota</taxon>
        <taxon>Alphaproteobacteria</taxon>
        <taxon>Acetobacterales</taxon>
        <taxon>Acetobacteraceae</taxon>
        <taxon>Acetobacter</taxon>
    </lineage>
</organism>
<keyword evidence="1" id="KW-0812">Transmembrane</keyword>
<dbReference type="AlphaFoldDB" id="A0A1U9LBH7"/>
<dbReference type="EMBL" id="CP014687">
    <property type="protein sequence ID" value="AQT03717.1"/>
    <property type="molecule type" value="Genomic_DNA"/>
</dbReference>
<evidence type="ECO:0008006" key="4">
    <source>
        <dbReference type="Google" id="ProtNLM"/>
    </source>
</evidence>
<protein>
    <recommendedName>
        <fullName evidence="4">SMODS and SLOG-associating 2TM effector domain-containing protein</fullName>
    </recommendedName>
</protein>
<sequence>MAEDGATGAENQSSSDELGRTGGKLTFWLIEEALRSGGEVLDRQEKYFDAKRAQATSMLGWFVSITTAITFAAVSANKIAVGACIAALSTISCCCCVCVLMPKDWRYKQLHPRQNLEAEETSEKDYKYVCSLGLQIAIDHNVKILQKIDRVLNYAWSIFCIIPILGLFFYFIFS</sequence>
<keyword evidence="1" id="KW-1133">Transmembrane helix</keyword>
<feature type="transmembrane region" description="Helical" evidence="1">
    <location>
        <begin position="53"/>
        <end position="73"/>
    </location>
</feature>
<dbReference type="Proteomes" id="UP000189055">
    <property type="component" value="Chromosome"/>
</dbReference>
<feature type="transmembrane region" description="Helical" evidence="1">
    <location>
        <begin position="151"/>
        <end position="173"/>
    </location>
</feature>
<accession>A0A1U9LBH7</accession>
<dbReference type="KEGG" id="aper:A0U91_00170"/>
<evidence type="ECO:0000256" key="1">
    <source>
        <dbReference type="SAM" id="Phobius"/>
    </source>
</evidence>